<evidence type="ECO:0000313" key="1">
    <source>
        <dbReference type="EnsemblPlants" id="AVESA.00010b.r2.2CG0324830.1.CDS"/>
    </source>
</evidence>
<accession>A0ACD5UW15</accession>
<reference evidence="1" key="2">
    <citation type="submission" date="2025-09" db="UniProtKB">
        <authorList>
            <consortium name="EnsemblPlants"/>
        </authorList>
    </citation>
    <scope>IDENTIFICATION</scope>
</reference>
<reference evidence="1" key="1">
    <citation type="submission" date="2021-05" db="EMBL/GenBank/DDBJ databases">
        <authorList>
            <person name="Scholz U."/>
            <person name="Mascher M."/>
            <person name="Fiebig A."/>
        </authorList>
    </citation>
    <scope>NUCLEOTIDE SEQUENCE [LARGE SCALE GENOMIC DNA]</scope>
</reference>
<protein>
    <submittedName>
        <fullName evidence="1">Uncharacterized protein</fullName>
    </submittedName>
</protein>
<name>A0ACD5UW15_AVESA</name>
<dbReference type="Proteomes" id="UP001732700">
    <property type="component" value="Chromosome 2C"/>
</dbReference>
<sequence>MDDVEATADGHYSTEDLFELVWQAAKGGGGGRGGATVSSLQSTTSSSSYQVVPAILPLLGSSPSEDVMAAWLYPIVSGHDQDHAGGDDALGQPVVAKQASEKSQGMSLGTKDTNTSEKKAPAVSGSASRKVSSDHYSRAHNLTEKKRRCRINEKLRTLQRLVPGCDKQSNQVSTLEQTIRYIKSLQQQVQVMNTWSAPPPALYPPFAMPMPPLPPPTVVAPRTPPAQMVPFSAMLPYPHYQAIIMPAAAVVAPQEQSGAAPGAPAAGRRLCPRPKNGSRESRS</sequence>
<organism evidence="1 2">
    <name type="scientific">Avena sativa</name>
    <name type="common">Oat</name>
    <dbReference type="NCBI Taxonomy" id="4498"/>
    <lineage>
        <taxon>Eukaryota</taxon>
        <taxon>Viridiplantae</taxon>
        <taxon>Streptophyta</taxon>
        <taxon>Embryophyta</taxon>
        <taxon>Tracheophyta</taxon>
        <taxon>Spermatophyta</taxon>
        <taxon>Magnoliopsida</taxon>
        <taxon>Liliopsida</taxon>
        <taxon>Poales</taxon>
        <taxon>Poaceae</taxon>
        <taxon>BOP clade</taxon>
        <taxon>Pooideae</taxon>
        <taxon>Poodae</taxon>
        <taxon>Poeae</taxon>
        <taxon>Poeae Chloroplast Group 1 (Aveneae type)</taxon>
        <taxon>Aveninae</taxon>
        <taxon>Avena</taxon>
    </lineage>
</organism>
<proteinExistence type="predicted"/>
<evidence type="ECO:0000313" key="2">
    <source>
        <dbReference type="Proteomes" id="UP001732700"/>
    </source>
</evidence>
<keyword evidence="2" id="KW-1185">Reference proteome</keyword>
<dbReference type="EnsemblPlants" id="AVESA.00010b.r2.2CG0324830.1">
    <property type="protein sequence ID" value="AVESA.00010b.r2.2CG0324830.1.CDS"/>
    <property type="gene ID" value="AVESA.00010b.r2.2CG0324830"/>
</dbReference>